<accession>A0A1F5REV5</accession>
<sequence>MNGSKRLFLALSFVSLAILGSGVMLFFWLVMPRLQMLSEWMFYAAGAAAALFLLVVSGGLFLLFLSAITERDFLFPHGKKQVTVKVLYPINLFLGFLLGIGRERVGESFVEFNNALVRATRKRIDPGRMMILLPHCLQLSDCQYRVTSDIGNCRRCGKCAISKLAELSEKINARIAVATGGTLARRLIVEIKPTLILAVACERDLVSGILDAYPIPVYGILNQRPHGPCNNTTVDMEKVKAGFVSLLGKEI</sequence>
<dbReference type="EMBL" id="MFFM01000027">
    <property type="protein sequence ID" value="OGF12986.1"/>
    <property type="molecule type" value="Genomic_DNA"/>
</dbReference>
<keyword evidence="1" id="KW-0812">Transmembrane</keyword>
<protein>
    <recommendedName>
        <fullName evidence="4">DUF116 domain-containing protein</fullName>
    </recommendedName>
</protein>
<evidence type="ECO:0000313" key="2">
    <source>
        <dbReference type="EMBL" id="OGF12986.1"/>
    </source>
</evidence>
<dbReference type="PANTHER" id="PTHR43801:SF1">
    <property type="entry name" value="POLYPRENYL SYNTHETASE"/>
    <property type="match status" value="1"/>
</dbReference>
<gene>
    <name evidence="2" type="ORF">A2024_01800</name>
</gene>
<name>A0A1F5REV5_9BACT</name>
<keyword evidence="1" id="KW-0472">Membrane</keyword>
<evidence type="ECO:0000256" key="1">
    <source>
        <dbReference type="SAM" id="Phobius"/>
    </source>
</evidence>
<dbReference type="InterPro" id="IPR002829">
    <property type="entry name" value="DUF116"/>
</dbReference>
<evidence type="ECO:0008006" key="4">
    <source>
        <dbReference type="Google" id="ProtNLM"/>
    </source>
</evidence>
<evidence type="ECO:0000313" key="3">
    <source>
        <dbReference type="Proteomes" id="UP000177230"/>
    </source>
</evidence>
<dbReference type="PANTHER" id="PTHR43801">
    <property type="entry name" value="NUCLEOTIDE-BINDING PROTEIN-RELATED"/>
    <property type="match status" value="1"/>
</dbReference>
<proteinExistence type="predicted"/>
<dbReference type="Proteomes" id="UP000177230">
    <property type="component" value="Unassembled WGS sequence"/>
</dbReference>
<dbReference type="AlphaFoldDB" id="A0A1F5REV5"/>
<comment type="caution">
    <text evidence="2">The sequence shown here is derived from an EMBL/GenBank/DDBJ whole genome shotgun (WGS) entry which is preliminary data.</text>
</comment>
<feature type="transmembrane region" description="Helical" evidence="1">
    <location>
        <begin position="7"/>
        <end position="30"/>
    </location>
</feature>
<dbReference type="Pfam" id="PF01976">
    <property type="entry name" value="DUF116"/>
    <property type="match status" value="1"/>
</dbReference>
<organism evidence="2 3">
    <name type="scientific">Candidatus Edwardsbacteria bacterium GWF2_54_11</name>
    <dbReference type="NCBI Taxonomy" id="1817851"/>
    <lineage>
        <taxon>Bacteria</taxon>
        <taxon>Candidatus Edwardsiibacteriota</taxon>
    </lineage>
</organism>
<keyword evidence="1" id="KW-1133">Transmembrane helix</keyword>
<feature type="transmembrane region" description="Helical" evidence="1">
    <location>
        <begin position="42"/>
        <end position="65"/>
    </location>
</feature>
<reference evidence="2 3" key="1">
    <citation type="journal article" date="2016" name="Nat. Commun.">
        <title>Thousands of microbial genomes shed light on interconnected biogeochemical processes in an aquifer system.</title>
        <authorList>
            <person name="Anantharaman K."/>
            <person name="Brown C.T."/>
            <person name="Hug L.A."/>
            <person name="Sharon I."/>
            <person name="Castelle C.J."/>
            <person name="Probst A.J."/>
            <person name="Thomas B.C."/>
            <person name="Singh A."/>
            <person name="Wilkins M.J."/>
            <person name="Karaoz U."/>
            <person name="Brodie E.L."/>
            <person name="Williams K.H."/>
            <person name="Hubbard S.S."/>
            <person name="Banfield J.F."/>
        </authorList>
    </citation>
    <scope>NUCLEOTIDE SEQUENCE [LARGE SCALE GENOMIC DNA]</scope>
</reference>
<feature type="transmembrane region" description="Helical" evidence="1">
    <location>
        <begin position="86"/>
        <end position="102"/>
    </location>
</feature>